<accession>A0A066Z470</accession>
<dbReference type="OrthoDB" id="9794725at2"/>
<comment type="caution">
    <text evidence="2">The sequence shown here is derived from an EMBL/GenBank/DDBJ whole genome shotgun (WGS) entry which is preliminary data.</text>
</comment>
<dbReference type="InterPro" id="IPR013830">
    <property type="entry name" value="SGNH_hydro"/>
</dbReference>
<name>A0A066Z470_9ACTN</name>
<dbReference type="AlphaFoldDB" id="A0A066Z470"/>
<dbReference type="PATRIC" id="fig|1348663.4.peg.1076"/>
<evidence type="ECO:0000313" key="2">
    <source>
        <dbReference type="EMBL" id="KDN87044.1"/>
    </source>
</evidence>
<organism evidence="2 3">
    <name type="scientific">Kitasatospora cheerisanensis KCTC 2395</name>
    <dbReference type="NCBI Taxonomy" id="1348663"/>
    <lineage>
        <taxon>Bacteria</taxon>
        <taxon>Bacillati</taxon>
        <taxon>Actinomycetota</taxon>
        <taxon>Actinomycetes</taxon>
        <taxon>Kitasatosporales</taxon>
        <taxon>Streptomycetaceae</taxon>
        <taxon>Kitasatospora</taxon>
    </lineage>
</organism>
<feature type="domain" description="SGNH hydrolase-type esterase" evidence="1">
    <location>
        <begin position="11"/>
        <end position="193"/>
    </location>
</feature>
<dbReference type="PANTHER" id="PTHR30383:SF5">
    <property type="entry name" value="SGNH HYDROLASE-TYPE ESTERASE DOMAIN-CONTAINING PROTEIN"/>
    <property type="match status" value="1"/>
</dbReference>
<dbReference type="EMBL" id="JNBY01000050">
    <property type="protein sequence ID" value="KDN87044.1"/>
    <property type="molecule type" value="Genomic_DNA"/>
</dbReference>
<dbReference type="InterPro" id="IPR036514">
    <property type="entry name" value="SGNH_hydro_sf"/>
</dbReference>
<dbReference type="PANTHER" id="PTHR30383">
    <property type="entry name" value="THIOESTERASE 1/PROTEASE 1/LYSOPHOSPHOLIPASE L1"/>
    <property type="match status" value="1"/>
</dbReference>
<proteinExistence type="predicted"/>
<dbReference type="Gene3D" id="3.40.50.1110">
    <property type="entry name" value="SGNH hydrolase"/>
    <property type="match status" value="1"/>
</dbReference>
<dbReference type="GO" id="GO:0004622">
    <property type="term" value="F:phosphatidylcholine lysophospholipase activity"/>
    <property type="evidence" value="ECO:0007669"/>
    <property type="project" value="TreeGrafter"/>
</dbReference>
<evidence type="ECO:0000259" key="1">
    <source>
        <dbReference type="Pfam" id="PF13472"/>
    </source>
</evidence>
<evidence type="ECO:0000313" key="3">
    <source>
        <dbReference type="Proteomes" id="UP000027178"/>
    </source>
</evidence>
<dbReference type="SUPFAM" id="SSF52266">
    <property type="entry name" value="SGNH hydrolase"/>
    <property type="match status" value="1"/>
</dbReference>
<dbReference type="HOGENOM" id="CLU_051989_5_2_11"/>
<protein>
    <recommendedName>
        <fullName evidence="1">SGNH hydrolase-type esterase domain-containing protein</fullName>
    </recommendedName>
</protein>
<sequence length="208" mass="22727">MQPEAIVLFQGDSITDAARDRTCPADLGHGFAALAATALRSRRPDLTVLNRGVAGNRIGDLRDRWEADTLAHRPALLTVLIGVNDTWHYYEGGPHSPVEVWEEEYRGLLARLHGHCAPRLVLIEPFLVPVTPEQWTWRGDLDPRIHAVRRLAAEHDALLLAADGLLNQAARAAGRPTLIAADGVHPTALGHRLLAEAWLRLVDDAVGG</sequence>
<reference evidence="2 3" key="1">
    <citation type="submission" date="2014-05" db="EMBL/GenBank/DDBJ databases">
        <title>Draft Genome Sequence of Kitasatospora cheerisanensis KCTC 2395.</title>
        <authorList>
            <person name="Nam D.H."/>
        </authorList>
    </citation>
    <scope>NUCLEOTIDE SEQUENCE [LARGE SCALE GENOMIC DNA]</scope>
    <source>
        <strain evidence="2 3">KCTC 2395</strain>
    </source>
</reference>
<keyword evidence="3" id="KW-1185">Reference proteome</keyword>
<dbReference type="RefSeq" id="WP_035859523.1">
    <property type="nucleotide sequence ID" value="NZ_KK853997.1"/>
</dbReference>
<dbReference type="eggNOG" id="COG2755">
    <property type="taxonomic scope" value="Bacteria"/>
</dbReference>
<dbReference type="Proteomes" id="UP000027178">
    <property type="component" value="Unassembled WGS sequence"/>
</dbReference>
<dbReference type="CDD" id="cd01834">
    <property type="entry name" value="SGNH_hydrolase_like_2"/>
    <property type="match status" value="1"/>
</dbReference>
<dbReference type="Pfam" id="PF13472">
    <property type="entry name" value="Lipase_GDSL_2"/>
    <property type="match status" value="1"/>
</dbReference>
<gene>
    <name evidence="2" type="ORF">KCH_11290</name>
</gene>
<dbReference type="InterPro" id="IPR051532">
    <property type="entry name" value="Ester_Hydrolysis_Enzymes"/>
</dbReference>